<dbReference type="EMBL" id="QUAC01000112">
    <property type="protein sequence ID" value="REK89651.1"/>
    <property type="molecule type" value="Genomic_DNA"/>
</dbReference>
<keyword evidence="3" id="KW-1185">Reference proteome</keyword>
<dbReference type="InterPro" id="IPR012349">
    <property type="entry name" value="Split_barrel_FMN-bd"/>
</dbReference>
<protein>
    <submittedName>
        <fullName evidence="2">Uncharacterized protein</fullName>
    </submittedName>
</protein>
<organism evidence="2 3">
    <name type="scientific">Streptomyces inhibens</name>
    <dbReference type="NCBI Taxonomy" id="2293571"/>
    <lineage>
        <taxon>Bacteria</taxon>
        <taxon>Bacillati</taxon>
        <taxon>Actinomycetota</taxon>
        <taxon>Actinomycetes</taxon>
        <taxon>Kitasatosporales</taxon>
        <taxon>Streptomycetaceae</taxon>
        <taxon>Streptomyces</taxon>
    </lineage>
</organism>
<dbReference type="Gene3D" id="2.30.110.10">
    <property type="entry name" value="Electron Transport, Fmn-binding Protein, Chain A"/>
    <property type="match status" value="1"/>
</dbReference>
<proteinExistence type="predicted"/>
<dbReference type="Proteomes" id="UP000262477">
    <property type="component" value="Unassembled WGS sequence"/>
</dbReference>
<evidence type="ECO:0000313" key="2">
    <source>
        <dbReference type="EMBL" id="REK89651.1"/>
    </source>
</evidence>
<dbReference type="SUPFAM" id="SSF50475">
    <property type="entry name" value="FMN-binding split barrel"/>
    <property type="match status" value="1"/>
</dbReference>
<dbReference type="AlphaFoldDB" id="A0A371Q4Q7"/>
<feature type="compositionally biased region" description="Low complexity" evidence="1">
    <location>
        <begin position="166"/>
        <end position="179"/>
    </location>
</feature>
<name>A0A371Q4Q7_STRIH</name>
<reference evidence="2 3" key="1">
    <citation type="submission" date="2018-08" db="EMBL/GenBank/DDBJ databases">
        <title>Streptomyces NEAU-D10 sp. nov., a novel Actinomycete isolated from soil.</title>
        <authorList>
            <person name="Jin L."/>
        </authorList>
    </citation>
    <scope>NUCLEOTIDE SEQUENCE [LARGE SCALE GENOMIC DNA]</scope>
    <source>
        <strain evidence="2 3">NEAU-D10</strain>
    </source>
</reference>
<dbReference type="OrthoDB" id="9794638at2"/>
<dbReference type="RefSeq" id="WP_128507349.1">
    <property type="nucleotide sequence ID" value="NZ_QUAC01000112.1"/>
</dbReference>
<evidence type="ECO:0000256" key="1">
    <source>
        <dbReference type="SAM" id="MobiDB-lite"/>
    </source>
</evidence>
<accession>A0A371Q4Q7</accession>
<feature type="region of interest" description="Disordered" evidence="1">
    <location>
        <begin position="67"/>
        <end position="88"/>
    </location>
</feature>
<comment type="caution">
    <text evidence="2">The sequence shown here is derived from an EMBL/GenBank/DDBJ whole genome shotgun (WGS) entry which is preliminary data.</text>
</comment>
<evidence type="ECO:0000313" key="3">
    <source>
        <dbReference type="Proteomes" id="UP000262477"/>
    </source>
</evidence>
<gene>
    <name evidence="2" type="ORF">DY245_14480</name>
</gene>
<feature type="region of interest" description="Disordered" evidence="1">
    <location>
        <begin position="159"/>
        <end position="197"/>
    </location>
</feature>
<sequence>MKGALEKSSSVTPALLSTENDDGTFVLVELRIRWELGPVVSVWLPARGRTAQNLAVRPDVVFNLPPDGTGTDEGAGAMPSAQDAPWTEPSELVRPPRLVHCPVQLEARRVGERTVTDGAWTQIEAQVLRVHADPRWVLPLSDRRIDLGDRRIDLGAWHPPVHDFRPSAAPPQQAVPAPAREMARQLGRRFPAERSGS</sequence>